<evidence type="ECO:0000256" key="3">
    <source>
        <dbReference type="ARBA" id="ARBA00022475"/>
    </source>
</evidence>
<keyword evidence="5" id="KW-0472">Membrane</keyword>
<dbReference type="EMBL" id="JAUSUV010000004">
    <property type="protein sequence ID" value="MDQ0416911.1"/>
    <property type="molecule type" value="Genomic_DNA"/>
</dbReference>
<protein>
    <submittedName>
        <fullName evidence="9">Basic membrane protein A</fullName>
    </submittedName>
</protein>
<accession>A0AAJ1TLK8</accession>
<keyword evidence="4 7" id="KW-0732">Signal</keyword>
<keyword evidence="10" id="KW-1185">Reference proteome</keyword>
<gene>
    <name evidence="9" type="ORF">J2Z48_001083</name>
</gene>
<dbReference type="InterPro" id="IPR003760">
    <property type="entry name" value="PnrA-like"/>
</dbReference>
<evidence type="ECO:0000313" key="10">
    <source>
        <dbReference type="Proteomes" id="UP001238450"/>
    </source>
</evidence>
<feature type="domain" description="ABC transporter substrate-binding protein PnrA-like" evidence="8">
    <location>
        <begin position="40"/>
        <end position="335"/>
    </location>
</feature>
<dbReference type="PANTHER" id="PTHR34296">
    <property type="entry name" value="TRANSCRIPTIONAL ACTIVATOR PROTEIN MED"/>
    <property type="match status" value="1"/>
</dbReference>
<evidence type="ECO:0000256" key="2">
    <source>
        <dbReference type="ARBA" id="ARBA00008610"/>
    </source>
</evidence>
<feature type="signal peptide" evidence="7">
    <location>
        <begin position="1"/>
        <end position="22"/>
    </location>
</feature>
<evidence type="ECO:0000256" key="4">
    <source>
        <dbReference type="ARBA" id="ARBA00022729"/>
    </source>
</evidence>
<organism evidence="9 10">
    <name type="scientific">Croceifilum oryzae</name>
    <dbReference type="NCBI Taxonomy" id="1553429"/>
    <lineage>
        <taxon>Bacteria</taxon>
        <taxon>Bacillati</taxon>
        <taxon>Bacillota</taxon>
        <taxon>Bacilli</taxon>
        <taxon>Bacillales</taxon>
        <taxon>Thermoactinomycetaceae</taxon>
        <taxon>Croceifilum</taxon>
    </lineage>
</organism>
<dbReference type="GO" id="GO:0005886">
    <property type="term" value="C:plasma membrane"/>
    <property type="evidence" value="ECO:0007669"/>
    <property type="project" value="UniProtKB-SubCell"/>
</dbReference>
<evidence type="ECO:0000313" key="9">
    <source>
        <dbReference type="EMBL" id="MDQ0416911.1"/>
    </source>
</evidence>
<dbReference type="PANTHER" id="PTHR34296:SF2">
    <property type="entry name" value="ABC TRANSPORTER GUANOSINE-BINDING PROTEIN NUPN"/>
    <property type="match status" value="1"/>
</dbReference>
<keyword evidence="6" id="KW-0449">Lipoprotein</keyword>
<dbReference type="Gene3D" id="3.40.50.2300">
    <property type="match status" value="2"/>
</dbReference>
<proteinExistence type="inferred from homology"/>
<name>A0AAJ1TLK8_9BACL</name>
<dbReference type="PROSITE" id="PS51257">
    <property type="entry name" value="PROKAR_LIPOPROTEIN"/>
    <property type="match status" value="1"/>
</dbReference>
<dbReference type="InterPro" id="IPR028082">
    <property type="entry name" value="Peripla_BP_I"/>
</dbReference>
<reference evidence="9 10" key="1">
    <citation type="submission" date="2023-07" db="EMBL/GenBank/DDBJ databases">
        <title>Genomic Encyclopedia of Type Strains, Phase IV (KMG-IV): sequencing the most valuable type-strain genomes for metagenomic binning, comparative biology and taxonomic classification.</title>
        <authorList>
            <person name="Goeker M."/>
        </authorList>
    </citation>
    <scope>NUCLEOTIDE SEQUENCE [LARGE SCALE GENOMIC DNA]</scope>
    <source>
        <strain evidence="9 10">DSM 46876</strain>
    </source>
</reference>
<evidence type="ECO:0000259" key="8">
    <source>
        <dbReference type="Pfam" id="PF02608"/>
    </source>
</evidence>
<dbReference type="Proteomes" id="UP001238450">
    <property type="component" value="Unassembled WGS sequence"/>
</dbReference>
<feature type="chain" id="PRO_5042486906" evidence="7">
    <location>
        <begin position="23"/>
        <end position="336"/>
    </location>
</feature>
<keyword evidence="3" id="KW-1003">Cell membrane</keyword>
<comment type="similarity">
    <text evidence="2">Belongs to the BMP lipoprotein family.</text>
</comment>
<evidence type="ECO:0000256" key="5">
    <source>
        <dbReference type="ARBA" id="ARBA00023136"/>
    </source>
</evidence>
<sequence>MQMKRWLGSLVAVSLVATLAVGCGGNKDKDKGTAKGDFSVGLVTDTGGLNDESFNQSANMGVQKAKNDLKVDVKAQESKKDEDYVPNLTRFAKDKRNLIWGIGFKFDKAIPEVAEKFKDSKFAIVDSNLGGKIPSNVVAVTFKDEEGSFLAGVAAGLTTKSNQVGFIGGMSSPTIKKFEAGFTAGVKQANPKATVKVVYAESFSDATKGRSLAKSLYDGGADVVYHAAGGVGKGLFDEVKSRQAGKYWAIGVDMDQSRLAPEHTLTSMVKRVDVATFEITKQAKEGTLKLGTEVNFGLKDDGVGLSKNSKISPEVMKQVEEFKQKIIKGEITVPSK</sequence>
<evidence type="ECO:0000256" key="7">
    <source>
        <dbReference type="SAM" id="SignalP"/>
    </source>
</evidence>
<comment type="caution">
    <text evidence="9">The sequence shown here is derived from an EMBL/GenBank/DDBJ whole genome shotgun (WGS) entry which is preliminary data.</text>
</comment>
<comment type="subcellular location">
    <subcellularLocation>
        <location evidence="1">Cell membrane</location>
        <topology evidence="1">Lipid-anchor</topology>
    </subcellularLocation>
</comment>
<dbReference type="AlphaFoldDB" id="A0AAJ1TLK8"/>
<dbReference type="CDD" id="cd06354">
    <property type="entry name" value="PBP1_PrnA-like"/>
    <property type="match status" value="1"/>
</dbReference>
<dbReference type="InterPro" id="IPR050957">
    <property type="entry name" value="BMP_lipoprotein"/>
</dbReference>
<evidence type="ECO:0000256" key="1">
    <source>
        <dbReference type="ARBA" id="ARBA00004193"/>
    </source>
</evidence>
<evidence type="ECO:0000256" key="6">
    <source>
        <dbReference type="ARBA" id="ARBA00023288"/>
    </source>
</evidence>
<dbReference type="Pfam" id="PF02608">
    <property type="entry name" value="Bmp"/>
    <property type="match status" value="1"/>
</dbReference>
<dbReference type="SUPFAM" id="SSF53822">
    <property type="entry name" value="Periplasmic binding protein-like I"/>
    <property type="match status" value="1"/>
</dbReference>